<dbReference type="AlphaFoldDB" id="A0A1G1WAR6"/>
<organism evidence="3 4">
    <name type="scientific">Candidatus Woykebacteria bacterium RBG_13_40_15</name>
    <dbReference type="NCBI Taxonomy" id="1802593"/>
    <lineage>
        <taxon>Bacteria</taxon>
        <taxon>Candidatus Woykeibacteriota</taxon>
    </lineage>
</organism>
<evidence type="ECO:0000259" key="2">
    <source>
        <dbReference type="PROSITE" id="PS51782"/>
    </source>
</evidence>
<keyword evidence="1" id="KW-0472">Membrane</keyword>
<dbReference type="InterPro" id="IPR018392">
    <property type="entry name" value="LysM"/>
</dbReference>
<dbReference type="Pfam" id="PF01551">
    <property type="entry name" value="Peptidase_M23"/>
    <property type="match status" value="1"/>
</dbReference>
<dbReference type="InterPro" id="IPR011055">
    <property type="entry name" value="Dup_hybrid_motif"/>
</dbReference>
<dbReference type="CDD" id="cd00118">
    <property type="entry name" value="LysM"/>
    <property type="match status" value="2"/>
</dbReference>
<dbReference type="Proteomes" id="UP000176631">
    <property type="component" value="Unassembled WGS sequence"/>
</dbReference>
<evidence type="ECO:0000313" key="4">
    <source>
        <dbReference type="Proteomes" id="UP000176631"/>
    </source>
</evidence>
<dbReference type="CDD" id="cd12797">
    <property type="entry name" value="M23_peptidase"/>
    <property type="match status" value="1"/>
</dbReference>
<sequence length="402" mass="43241">MTNTSQTEGDSTYYSTYTTYEYDFINGDIAKPAVSVNFFSRLVNFSLSIRNLLFSTLVVSCQAIVFLFCYLGYIRKKLVDSVYLLEGGKDTLVSVLMWRRGLLFRPTVHGGVIGIASIALIVSSLFSSKVAPKDFTRDLVLAATNTPETIIPSGRPRSEVLSYKVVSGETLSGIAKKFDVSVASIKWANDISDENSIKPGDTISVPPVTGVVYKVKSGDTLASIAKEYSADQQTIVDYPFNYIDDTLSIKAGQTLIVPGGVKPAPVTYPYAPATNNPIYYASGGGFFSWPVPGGGISQYPSWWHPAVDIAAPYGTGVYAAREGKVASLSYQGYGFGNYILIDHGEGYTVAYAHLSAIKVSVGQSVSRGQLIGAVGCSGRCTGPHLHFEVRRGGNAINPLSLF</sequence>
<reference evidence="3 4" key="1">
    <citation type="journal article" date="2016" name="Nat. Commun.">
        <title>Thousands of microbial genomes shed light on interconnected biogeochemical processes in an aquifer system.</title>
        <authorList>
            <person name="Anantharaman K."/>
            <person name="Brown C.T."/>
            <person name="Hug L.A."/>
            <person name="Sharon I."/>
            <person name="Castelle C.J."/>
            <person name="Probst A.J."/>
            <person name="Thomas B.C."/>
            <person name="Singh A."/>
            <person name="Wilkins M.J."/>
            <person name="Karaoz U."/>
            <person name="Brodie E.L."/>
            <person name="Williams K.H."/>
            <person name="Hubbard S.S."/>
            <person name="Banfield J.F."/>
        </authorList>
    </citation>
    <scope>NUCLEOTIDE SEQUENCE [LARGE SCALE GENOMIC DNA]</scope>
</reference>
<dbReference type="SMART" id="SM00257">
    <property type="entry name" value="LysM"/>
    <property type="match status" value="2"/>
</dbReference>
<dbReference type="InterPro" id="IPR050570">
    <property type="entry name" value="Cell_wall_metabolism_enzyme"/>
</dbReference>
<proteinExistence type="predicted"/>
<evidence type="ECO:0000313" key="3">
    <source>
        <dbReference type="EMBL" id="OGY24417.1"/>
    </source>
</evidence>
<dbReference type="SUPFAM" id="SSF51261">
    <property type="entry name" value="Duplicated hybrid motif"/>
    <property type="match status" value="1"/>
</dbReference>
<keyword evidence="1" id="KW-1133">Transmembrane helix</keyword>
<feature type="transmembrane region" description="Helical" evidence="1">
    <location>
        <begin position="52"/>
        <end position="73"/>
    </location>
</feature>
<keyword evidence="1" id="KW-0812">Transmembrane</keyword>
<dbReference type="InterPro" id="IPR036779">
    <property type="entry name" value="LysM_dom_sf"/>
</dbReference>
<dbReference type="SUPFAM" id="SSF54106">
    <property type="entry name" value="LysM domain"/>
    <property type="match status" value="1"/>
</dbReference>
<dbReference type="EMBL" id="MHCP01000011">
    <property type="protein sequence ID" value="OGY24417.1"/>
    <property type="molecule type" value="Genomic_DNA"/>
</dbReference>
<dbReference type="Gene3D" id="2.70.70.10">
    <property type="entry name" value="Glucose Permease (Domain IIA)"/>
    <property type="match status" value="1"/>
</dbReference>
<comment type="caution">
    <text evidence="3">The sequence shown here is derived from an EMBL/GenBank/DDBJ whole genome shotgun (WGS) entry which is preliminary data.</text>
</comment>
<dbReference type="PROSITE" id="PS51782">
    <property type="entry name" value="LYSM"/>
    <property type="match status" value="2"/>
</dbReference>
<feature type="transmembrane region" description="Helical" evidence="1">
    <location>
        <begin position="107"/>
        <end position="126"/>
    </location>
</feature>
<feature type="domain" description="LysM" evidence="2">
    <location>
        <begin position="211"/>
        <end position="257"/>
    </location>
</feature>
<feature type="domain" description="LysM" evidence="2">
    <location>
        <begin position="161"/>
        <end position="205"/>
    </location>
</feature>
<dbReference type="Gene3D" id="3.10.350.10">
    <property type="entry name" value="LysM domain"/>
    <property type="match status" value="2"/>
</dbReference>
<dbReference type="PANTHER" id="PTHR21666:SF270">
    <property type="entry name" value="MUREIN HYDROLASE ACTIVATOR ENVC"/>
    <property type="match status" value="1"/>
</dbReference>
<accession>A0A1G1WAR6</accession>
<protein>
    <recommendedName>
        <fullName evidence="2">LysM domain-containing protein</fullName>
    </recommendedName>
</protein>
<dbReference type="GO" id="GO:0004222">
    <property type="term" value="F:metalloendopeptidase activity"/>
    <property type="evidence" value="ECO:0007669"/>
    <property type="project" value="TreeGrafter"/>
</dbReference>
<gene>
    <name evidence="3" type="ORF">A2172_01760</name>
</gene>
<dbReference type="Pfam" id="PF01476">
    <property type="entry name" value="LysM"/>
    <property type="match status" value="2"/>
</dbReference>
<dbReference type="InterPro" id="IPR016047">
    <property type="entry name" value="M23ase_b-sheet_dom"/>
</dbReference>
<dbReference type="PANTHER" id="PTHR21666">
    <property type="entry name" value="PEPTIDASE-RELATED"/>
    <property type="match status" value="1"/>
</dbReference>
<name>A0A1G1WAR6_9BACT</name>
<dbReference type="STRING" id="1802593.A2172_01760"/>
<evidence type="ECO:0000256" key="1">
    <source>
        <dbReference type="SAM" id="Phobius"/>
    </source>
</evidence>